<comment type="caution">
    <text evidence="3">The sequence shown here is derived from an EMBL/GenBank/DDBJ whole genome shotgun (WGS) entry which is preliminary data.</text>
</comment>
<proteinExistence type="predicted"/>
<dbReference type="Pfam" id="PF17899">
    <property type="entry name" value="Peptidase_M61_N"/>
    <property type="match status" value="1"/>
</dbReference>
<dbReference type="GO" id="GO:0008237">
    <property type="term" value="F:metallopeptidase activity"/>
    <property type="evidence" value="ECO:0007669"/>
    <property type="project" value="UniProtKB-KW"/>
</dbReference>
<reference evidence="3 4" key="1">
    <citation type="submission" date="2020-08" db="EMBL/GenBank/DDBJ databases">
        <title>Genomic Encyclopedia of Type Strains, Phase IV (KMG-V): Genome sequencing to study the core and pangenomes of soil and plant-associated prokaryotes.</title>
        <authorList>
            <person name="Whitman W."/>
        </authorList>
    </citation>
    <scope>NUCLEOTIDE SEQUENCE [LARGE SCALE GENOMIC DNA]</scope>
    <source>
        <strain evidence="3 4">X5P3</strain>
    </source>
</reference>
<dbReference type="Proteomes" id="UP000584867">
    <property type="component" value="Unassembled WGS sequence"/>
</dbReference>
<dbReference type="PIRSF" id="PIRSF016493">
    <property type="entry name" value="Glycyl_aminpptds"/>
    <property type="match status" value="1"/>
</dbReference>
<evidence type="ECO:0000259" key="2">
    <source>
        <dbReference type="PROSITE" id="PS50106"/>
    </source>
</evidence>
<dbReference type="AlphaFoldDB" id="A0A7W8E844"/>
<dbReference type="RefSeq" id="WP_184252638.1">
    <property type="nucleotide sequence ID" value="NZ_JACHIO010000002.1"/>
</dbReference>
<feature type="signal peptide" evidence="1">
    <location>
        <begin position="1"/>
        <end position="24"/>
    </location>
</feature>
<gene>
    <name evidence="3" type="ORF">HDF15_000461</name>
</gene>
<protein>
    <submittedName>
        <fullName evidence="3">Putative metalloprotease with PDZ domain</fullName>
    </submittedName>
</protein>
<dbReference type="InterPro" id="IPR007963">
    <property type="entry name" value="Peptidase_M61_catalytic"/>
</dbReference>
<keyword evidence="1" id="KW-0732">Signal</keyword>
<dbReference type="Gene3D" id="1.10.390.10">
    <property type="entry name" value="Neutral Protease Domain 2"/>
    <property type="match status" value="1"/>
</dbReference>
<feature type="domain" description="PDZ" evidence="2">
    <location>
        <begin position="505"/>
        <end position="589"/>
    </location>
</feature>
<dbReference type="Gene3D" id="2.60.40.3650">
    <property type="match status" value="1"/>
</dbReference>
<dbReference type="EMBL" id="JACHIO010000002">
    <property type="protein sequence ID" value="MBB5062134.1"/>
    <property type="molecule type" value="Genomic_DNA"/>
</dbReference>
<keyword evidence="3" id="KW-0645">Protease</keyword>
<organism evidence="3 4">
    <name type="scientific">Granulicella mallensis</name>
    <dbReference type="NCBI Taxonomy" id="940614"/>
    <lineage>
        <taxon>Bacteria</taxon>
        <taxon>Pseudomonadati</taxon>
        <taxon>Acidobacteriota</taxon>
        <taxon>Terriglobia</taxon>
        <taxon>Terriglobales</taxon>
        <taxon>Acidobacteriaceae</taxon>
        <taxon>Granulicella</taxon>
    </lineage>
</organism>
<name>A0A7W8E844_9BACT</name>
<dbReference type="InterPro" id="IPR040756">
    <property type="entry name" value="Peptidase_M61_N"/>
</dbReference>
<dbReference type="InterPro" id="IPR024191">
    <property type="entry name" value="Peptidase_M61"/>
</dbReference>
<sequence length="633" mass="69983">MKEIQLRFQLLSIVFASSLLTANAQHTPIQIHADLTDAPRKIYHADVDLPVHRGPLELITPEWIPGAHGPDGPIGNITGIRFEADGKTIPWHRDPVDTYEYHLEIPAGVSLLHAHLDCIFSRATRTAATLEWEDLMLYPAHMPVHEIAIQPTVTVPAHWGIGTSLKPLTPYDPQHPEGGTVKYAATTVEMLEDSPVMTGLYFHEYALAPGVSPQHYMDVIGPTAASIEARPETVEQMSRLVHEAFAMYGPPHYTSYHFLILLQGDGGGGGLEHHESSDNTIQKDFFTGYKPSVGMAGLLPHEFTHSWNGKYRRPDGLSTPDYATPMQDNLLWVYEGLTNYLGDVMGERIGMVTAEQYRQDLALTAAEQDATSGRAWRSIEDTTFDSAMPRNGGGRGGAWSSWKRGTDYYPEGSLFWLDVDTTIRRLTQDKKSLRDFLQIFLQKGGSGVARVVPYSLSEVEADLNQVVAYDWAGFIKTRLYDVQPNVNTEGIEQGGYRLEYTSELTPEMERSLKGNPSLATWFSIGLSEDREGTIRDVRVGSVADKAGFAPGQKLTAVNGRVFTIEALTDALKAAKGANTPIQLMVQDEDTIAPMSLLYNEGPRYPRLSRADNTPDMLTEILAPMTSAATDSNH</sequence>
<keyword evidence="3" id="KW-0378">Hydrolase</keyword>
<dbReference type="SMART" id="SM00228">
    <property type="entry name" value="PDZ"/>
    <property type="match status" value="1"/>
</dbReference>
<accession>A0A7W8E844</accession>
<keyword evidence="3" id="KW-0482">Metalloprotease</keyword>
<dbReference type="PROSITE" id="PS50106">
    <property type="entry name" value="PDZ"/>
    <property type="match status" value="1"/>
</dbReference>
<evidence type="ECO:0000256" key="1">
    <source>
        <dbReference type="SAM" id="SignalP"/>
    </source>
</evidence>
<evidence type="ECO:0000313" key="3">
    <source>
        <dbReference type="EMBL" id="MBB5062134.1"/>
    </source>
</evidence>
<dbReference type="Pfam" id="PF05299">
    <property type="entry name" value="Peptidase_M61"/>
    <property type="match status" value="1"/>
</dbReference>
<dbReference type="GO" id="GO:0006508">
    <property type="term" value="P:proteolysis"/>
    <property type="evidence" value="ECO:0007669"/>
    <property type="project" value="UniProtKB-KW"/>
</dbReference>
<dbReference type="InterPro" id="IPR027268">
    <property type="entry name" value="Peptidase_M4/M1_CTD_sf"/>
</dbReference>
<dbReference type="InterPro" id="IPR001478">
    <property type="entry name" value="PDZ"/>
</dbReference>
<evidence type="ECO:0000313" key="4">
    <source>
        <dbReference type="Proteomes" id="UP000584867"/>
    </source>
</evidence>
<feature type="chain" id="PRO_5030718750" evidence="1">
    <location>
        <begin position="25"/>
        <end position="633"/>
    </location>
</feature>
<dbReference type="InterPro" id="IPR036034">
    <property type="entry name" value="PDZ_sf"/>
</dbReference>
<dbReference type="SUPFAM" id="SSF50156">
    <property type="entry name" value="PDZ domain-like"/>
    <property type="match status" value="1"/>
</dbReference>
<dbReference type="Gene3D" id="2.30.42.10">
    <property type="match status" value="1"/>
</dbReference>
<dbReference type="InterPro" id="IPR041489">
    <property type="entry name" value="PDZ_6"/>
</dbReference>
<dbReference type="Pfam" id="PF17820">
    <property type="entry name" value="PDZ_6"/>
    <property type="match status" value="1"/>
</dbReference>